<feature type="transmembrane region" description="Helical" evidence="1">
    <location>
        <begin position="229"/>
        <end position="253"/>
    </location>
</feature>
<dbReference type="EMBL" id="CP131061">
    <property type="protein sequence ID" value="WNY27281.1"/>
    <property type="molecule type" value="Genomic_DNA"/>
</dbReference>
<feature type="transmembrane region" description="Helical" evidence="1">
    <location>
        <begin position="140"/>
        <end position="160"/>
    </location>
</feature>
<sequence>MEVFKQSIKKANHSYKTNFVSYFVGAAVVLILPLIISIIYAAADYTGFLTDAVWFILGILVLVAVLTFPPLLYGLAYMGVKGTRNPDVAASDVFFAFRSSAQLARSWAYGIILLVTIALLILIVWGVFNLLGLFSADLGWFAEILITILSIVVSVPILYAETIYVMTAPKGVMHAISESLSIAKEKTKVTLISLLFIVLINAIICALSIAAVCGYLDFMGGHLPNPEELVFIVTVISLMFTLPYTETFLGYLIKDLRPTIRDTAEDV</sequence>
<keyword evidence="1" id="KW-1133">Transmembrane helix</keyword>
<dbReference type="GeneID" id="89228493"/>
<evidence type="ECO:0000313" key="3">
    <source>
        <dbReference type="Proteomes" id="UP001304970"/>
    </source>
</evidence>
<dbReference type="RefSeq" id="WP_338097254.1">
    <property type="nucleotide sequence ID" value="NZ_CP131061.1"/>
</dbReference>
<dbReference type="Proteomes" id="UP001304970">
    <property type="component" value="Chromosome"/>
</dbReference>
<feature type="transmembrane region" description="Helical" evidence="1">
    <location>
        <begin position="20"/>
        <end position="40"/>
    </location>
</feature>
<feature type="transmembrane region" description="Helical" evidence="1">
    <location>
        <begin position="191"/>
        <end position="217"/>
    </location>
</feature>
<keyword evidence="1" id="KW-0812">Transmembrane</keyword>
<accession>A0AA96V7J7</accession>
<name>A0AA96V7J7_9EURY</name>
<evidence type="ECO:0000313" key="2">
    <source>
        <dbReference type="EMBL" id="WNY27281.1"/>
    </source>
</evidence>
<reference evidence="2 3" key="1">
    <citation type="submission" date="2023-07" db="EMBL/GenBank/DDBJ databases">
        <title>Closed genome sequence of Methanosarcinaceae archaeon Am2.</title>
        <authorList>
            <person name="Poehlein A."/>
            <person name="Protasov E."/>
            <person name="Platt K."/>
            <person name="Reeh H."/>
            <person name="Daniel R."/>
            <person name="Brune A."/>
        </authorList>
    </citation>
    <scope>NUCLEOTIDE SEQUENCE [LARGE SCALE GENOMIC DNA]</scope>
    <source>
        <strain evidence="2 3">Am2</strain>
    </source>
</reference>
<gene>
    <name evidence="2" type="ORF">MsAm2_10730</name>
</gene>
<protein>
    <submittedName>
        <fullName evidence="2">Uncharacterized protein</fullName>
    </submittedName>
</protein>
<proteinExistence type="predicted"/>
<keyword evidence="1" id="KW-0472">Membrane</keyword>
<organism evidence="2 3">
    <name type="scientific">Methanolapillus ohkumae</name>
    <dbReference type="NCBI Taxonomy" id="3028298"/>
    <lineage>
        <taxon>Archaea</taxon>
        <taxon>Methanobacteriati</taxon>
        <taxon>Methanobacteriota</taxon>
        <taxon>Stenosarchaea group</taxon>
        <taxon>Methanomicrobia</taxon>
        <taxon>Methanosarcinales</taxon>
        <taxon>Methanosarcinaceae</taxon>
        <taxon>Methanolapillus</taxon>
    </lineage>
</organism>
<dbReference type="AlphaFoldDB" id="A0AA96V7J7"/>
<feature type="transmembrane region" description="Helical" evidence="1">
    <location>
        <begin position="52"/>
        <end position="75"/>
    </location>
</feature>
<feature type="transmembrane region" description="Helical" evidence="1">
    <location>
        <begin position="107"/>
        <end position="128"/>
    </location>
</feature>
<evidence type="ECO:0000256" key="1">
    <source>
        <dbReference type="SAM" id="Phobius"/>
    </source>
</evidence>
<keyword evidence="3" id="KW-1185">Reference proteome</keyword>